<accession>A0A2S8FQV8</accession>
<dbReference type="InterPro" id="IPR000748">
    <property type="entry name" value="PsdUridine_synth_RsuA/RluB/E/F"/>
</dbReference>
<evidence type="ECO:0000313" key="7">
    <source>
        <dbReference type="EMBL" id="PQO34559.1"/>
    </source>
</evidence>
<organism evidence="7 8">
    <name type="scientific">Blastopirellula marina</name>
    <dbReference type="NCBI Taxonomy" id="124"/>
    <lineage>
        <taxon>Bacteria</taxon>
        <taxon>Pseudomonadati</taxon>
        <taxon>Planctomycetota</taxon>
        <taxon>Planctomycetia</taxon>
        <taxon>Pirellulales</taxon>
        <taxon>Pirellulaceae</taxon>
        <taxon>Blastopirellula</taxon>
    </lineage>
</organism>
<feature type="region of interest" description="Disordered" evidence="5">
    <location>
        <begin position="244"/>
        <end position="325"/>
    </location>
</feature>
<dbReference type="EMBL" id="PUHY01000010">
    <property type="protein sequence ID" value="PQO34559.1"/>
    <property type="molecule type" value="Genomic_DNA"/>
</dbReference>
<dbReference type="AlphaFoldDB" id="A0A2S8FQV8"/>
<dbReference type="CDD" id="cd02870">
    <property type="entry name" value="PseudoU_synth_RsuA_like"/>
    <property type="match status" value="1"/>
</dbReference>
<dbReference type="Pfam" id="PF00849">
    <property type="entry name" value="PseudoU_synth_2"/>
    <property type="match status" value="1"/>
</dbReference>
<dbReference type="GO" id="GO:0120159">
    <property type="term" value="F:rRNA pseudouridine synthase activity"/>
    <property type="evidence" value="ECO:0007669"/>
    <property type="project" value="UniProtKB-ARBA"/>
</dbReference>
<dbReference type="EC" id="5.4.99.-" evidence="4"/>
<dbReference type="Gene3D" id="3.30.70.580">
    <property type="entry name" value="Pseudouridine synthase I, catalytic domain, N-terminal subdomain"/>
    <property type="match status" value="1"/>
</dbReference>
<dbReference type="SUPFAM" id="SSF55174">
    <property type="entry name" value="Alpha-L RNA-binding motif"/>
    <property type="match status" value="1"/>
</dbReference>
<dbReference type="Gene3D" id="3.30.70.1560">
    <property type="entry name" value="Alpha-L RNA-binding motif"/>
    <property type="match status" value="1"/>
</dbReference>
<dbReference type="PANTHER" id="PTHR47683">
    <property type="entry name" value="PSEUDOURIDINE SYNTHASE FAMILY PROTEIN-RELATED"/>
    <property type="match status" value="1"/>
</dbReference>
<dbReference type="SMART" id="SM00363">
    <property type="entry name" value="S4"/>
    <property type="match status" value="1"/>
</dbReference>
<evidence type="ECO:0000256" key="1">
    <source>
        <dbReference type="ARBA" id="ARBA00008348"/>
    </source>
</evidence>
<dbReference type="OrthoDB" id="9807213at2"/>
<reference evidence="7 8" key="1">
    <citation type="submission" date="2018-02" db="EMBL/GenBank/DDBJ databases">
        <title>Comparative genomes isolates from brazilian mangrove.</title>
        <authorList>
            <person name="Araujo J.E."/>
            <person name="Taketani R.G."/>
            <person name="Silva M.C.P."/>
            <person name="Loureco M.V."/>
            <person name="Andreote F.D."/>
        </authorList>
    </citation>
    <scope>NUCLEOTIDE SEQUENCE [LARGE SCALE GENOMIC DNA]</scope>
    <source>
        <strain evidence="7 8">Hex-1 MGV</strain>
    </source>
</reference>
<comment type="similarity">
    <text evidence="1 4">Belongs to the pseudouridine synthase RsuA family.</text>
</comment>
<gene>
    <name evidence="7" type="ORF">C5Y83_13675</name>
</gene>
<dbReference type="PROSITE" id="PS01149">
    <property type="entry name" value="PSI_RSU"/>
    <property type="match status" value="1"/>
</dbReference>
<dbReference type="PANTHER" id="PTHR47683:SF2">
    <property type="entry name" value="RNA-BINDING S4 DOMAIN-CONTAINING PROTEIN"/>
    <property type="match status" value="1"/>
</dbReference>
<dbReference type="Pfam" id="PF01479">
    <property type="entry name" value="S4"/>
    <property type="match status" value="1"/>
</dbReference>
<dbReference type="SUPFAM" id="SSF55120">
    <property type="entry name" value="Pseudouridine synthase"/>
    <property type="match status" value="1"/>
</dbReference>
<evidence type="ECO:0000256" key="2">
    <source>
        <dbReference type="ARBA" id="ARBA00023235"/>
    </source>
</evidence>
<feature type="domain" description="RNA-binding S4" evidence="6">
    <location>
        <begin position="11"/>
        <end position="75"/>
    </location>
</feature>
<dbReference type="InterPro" id="IPR020103">
    <property type="entry name" value="PsdUridine_synth_cat_dom_sf"/>
</dbReference>
<evidence type="ECO:0000256" key="3">
    <source>
        <dbReference type="PROSITE-ProRule" id="PRU00182"/>
    </source>
</evidence>
<dbReference type="InterPro" id="IPR018496">
    <property type="entry name" value="PsdUridine_synth_RsuA/RluB_CS"/>
</dbReference>
<dbReference type="InterPro" id="IPR036986">
    <property type="entry name" value="S4_RNA-bd_sf"/>
</dbReference>
<dbReference type="InterPro" id="IPR042092">
    <property type="entry name" value="PsdUridine_s_RsuA/RluB/E/F_cat"/>
</dbReference>
<evidence type="ECO:0000259" key="6">
    <source>
        <dbReference type="SMART" id="SM00363"/>
    </source>
</evidence>
<dbReference type="InterPro" id="IPR020094">
    <property type="entry name" value="TruA/RsuA/RluB/E/F_N"/>
</dbReference>
<dbReference type="CDD" id="cd00165">
    <property type="entry name" value="S4"/>
    <property type="match status" value="1"/>
</dbReference>
<dbReference type="GO" id="GO:0003723">
    <property type="term" value="F:RNA binding"/>
    <property type="evidence" value="ECO:0007669"/>
    <property type="project" value="UniProtKB-KW"/>
</dbReference>
<dbReference type="GO" id="GO:0000455">
    <property type="term" value="P:enzyme-directed rRNA pseudouridine synthesis"/>
    <property type="evidence" value="ECO:0007669"/>
    <property type="project" value="UniProtKB-ARBA"/>
</dbReference>
<dbReference type="FunFam" id="3.10.290.10:FF:000003">
    <property type="entry name" value="Pseudouridine synthase"/>
    <property type="match status" value="1"/>
</dbReference>
<protein>
    <recommendedName>
        <fullName evidence="4">Pseudouridine synthase</fullName>
        <ecNumber evidence="4">5.4.99.-</ecNumber>
    </recommendedName>
</protein>
<dbReference type="InterPro" id="IPR002942">
    <property type="entry name" value="S4_RNA-bd"/>
</dbReference>
<keyword evidence="2 4" id="KW-0413">Isomerase</keyword>
<dbReference type="NCBIfam" id="TIGR00093">
    <property type="entry name" value="pseudouridine synthase"/>
    <property type="match status" value="1"/>
</dbReference>
<name>A0A2S8FQV8_9BACT</name>
<dbReference type="InterPro" id="IPR006145">
    <property type="entry name" value="PsdUridine_synth_RsuA/RluA"/>
</dbReference>
<dbReference type="Proteomes" id="UP000238322">
    <property type="component" value="Unassembled WGS sequence"/>
</dbReference>
<proteinExistence type="inferred from homology"/>
<dbReference type="PROSITE" id="PS50889">
    <property type="entry name" value="S4"/>
    <property type="match status" value="1"/>
</dbReference>
<dbReference type="RefSeq" id="WP_105330290.1">
    <property type="nucleotide sequence ID" value="NZ_PUHY01000010.1"/>
</dbReference>
<dbReference type="Gene3D" id="3.10.290.10">
    <property type="entry name" value="RNA-binding S4 domain"/>
    <property type="match status" value="1"/>
</dbReference>
<evidence type="ECO:0000313" key="8">
    <source>
        <dbReference type="Proteomes" id="UP000238322"/>
    </source>
</evidence>
<comment type="caution">
    <text evidence="7">The sequence shown here is derived from an EMBL/GenBank/DDBJ whole genome shotgun (WGS) entry which is preliminary data.</text>
</comment>
<keyword evidence="3" id="KW-0694">RNA-binding</keyword>
<feature type="compositionally biased region" description="Basic residues" evidence="5">
    <location>
        <begin position="311"/>
        <end position="325"/>
    </location>
</feature>
<sequence>MPGSSSSSSSARLHKVLAEAGIGSRRKCEEIIQEGRVEVDGEFVTELGTVVDPEKQKITVDGQRIRARRKQYFILNKPVGVVSTNFDQEGRTRVVDLVPQDERLFTIGRLDRQSEGLIIVTNDGELANQLAHPRYGVAKTYHVEVAGMPSPDELKMIQSGVYFAEGFVQAESCKLKRKLKKSAILEIVLREGKNREIRRMLAKVGHKVLKLKRVSIGPLKLGEVPAGAFRELTPSEVKALRAYSDAERAKGAPKRKSAGRRTAGTSNFVPGKKTAKKKPFGPGRKKKKKRNTGGQKTPLVSEARRGQGRIVKQKKASRKKQTRQK</sequence>
<dbReference type="InterPro" id="IPR050343">
    <property type="entry name" value="RsuA_PseudoU_synthase"/>
</dbReference>
<evidence type="ECO:0000256" key="5">
    <source>
        <dbReference type="SAM" id="MobiDB-lite"/>
    </source>
</evidence>
<feature type="compositionally biased region" description="Basic residues" evidence="5">
    <location>
        <begin position="273"/>
        <end position="291"/>
    </location>
</feature>
<evidence type="ECO:0000256" key="4">
    <source>
        <dbReference type="RuleBase" id="RU003887"/>
    </source>
</evidence>